<evidence type="ECO:0000259" key="8">
    <source>
        <dbReference type="Pfam" id="PF04039"/>
    </source>
</evidence>
<comment type="similarity">
    <text evidence="2">Belongs to the CPA3 antiporters (TC 2.A.63) subunit B family.</text>
</comment>
<dbReference type="PANTHER" id="PTHR33932">
    <property type="entry name" value="NA(+)/H(+) ANTIPORTER SUBUNIT B"/>
    <property type="match status" value="1"/>
</dbReference>
<evidence type="ECO:0000313" key="10">
    <source>
        <dbReference type="Proteomes" id="UP000295443"/>
    </source>
</evidence>
<evidence type="ECO:0000313" key="9">
    <source>
        <dbReference type="EMBL" id="TCJ18924.1"/>
    </source>
</evidence>
<dbReference type="EMBL" id="SJZB01000008">
    <property type="protein sequence ID" value="TCJ18924.1"/>
    <property type="molecule type" value="Genomic_DNA"/>
</dbReference>
<dbReference type="InterPro" id="IPR007182">
    <property type="entry name" value="MnhB"/>
</dbReference>
<evidence type="ECO:0000256" key="3">
    <source>
        <dbReference type="ARBA" id="ARBA00022475"/>
    </source>
</evidence>
<keyword evidence="3" id="KW-1003">Cell membrane</keyword>
<gene>
    <name evidence="9" type="ORF">EZJ19_01580</name>
</gene>
<sequence>MTMHRIATLLFALGLGVLLLGLAAQLPLGATPMAIGNEILARAPGEIGAANIVTSVVLAYRGIDTLGELAILFAAATAAGLVLGHAGSRSRNGEAGFILRTGSDLLFPLLLTVGFYIVLHGHLTPGGGFQGGVVLAAAFFASFLARPSHRPGHGVISLIEGLAGAAFIGIGLAALAGGGAFLQPLLDRGMLGELVSAGSLPLLYLAVGLKVGAELAGLLAQLAE</sequence>
<dbReference type="Proteomes" id="UP000295443">
    <property type="component" value="Unassembled WGS sequence"/>
</dbReference>
<feature type="transmembrane region" description="Helical" evidence="7">
    <location>
        <begin position="129"/>
        <end position="146"/>
    </location>
</feature>
<evidence type="ECO:0000256" key="6">
    <source>
        <dbReference type="ARBA" id="ARBA00023136"/>
    </source>
</evidence>
<evidence type="ECO:0000256" key="4">
    <source>
        <dbReference type="ARBA" id="ARBA00022692"/>
    </source>
</evidence>
<protein>
    <submittedName>
        <fullName evidence="9">Sodium:proton antiporter</fullName>
    </submittedName>
</protein>
<dbReference type="OrthoDB" id="2085045at2"/>
<dbReference type="InterPro" id="IPR050622">
    <property type="entry name" value="CPA3_antiporter_subunitB"/>
</dbReference>
<feature type="transmembrane region" description="Helical" evidence="7">
    <location>
        <begin position="105"/>
        <end position="123"/>
    </location>
</feature>
<dbReference type="AlphaFoldDB" id="A0A4R1BN49"/>
<keyword evidence="10" id="KW-1185">Reference proteome</keyword>
<evidence type="ECO:0000256" key="5">
    <source>
        <dbReference type="ARBA" id="ARBA00022989"/>
    </source>
</evidence>
<comment type="subcellular location">
    <subcellularLocation>
        <location evidence="1">Cell membrane</location>
        <topology evidence="1">Multi-pass membrane protein</topology>
    </subcellularLocation>
</comment>
<keyword evidence="5 7" id="KW-1133">Transmembrane helix</keyword>
<organism evidence="9 10">
    <name type="scientific">Parasulfuritortus cantonensis</name>
    <dbReference type="NCBI Taxonomy" id="2528202"/>
    <lineage>
        <taxon>Bacteria</taxon>
        <taxon>Pseudomonadati</taxon>
        <taxon>Pseudomonadota</taxon>
        <taxon>Betaproteobacteria</taxon>
        <taxon>Nitrosomonadales</taxon>
        <taxon>Thiobacillaceae</taxon>
        <taxon>Parasulfuritortus</taxon>
    </lineage>
</organism>
<feature type="transmembrane region" description="Helical" evidence="7">
    <location>
        <begin position="65"/>
        <end position="84"/>
    </location>
</feature>
<evidence type="ECO:0000256" key="7">
    <source>
        <dbReference type="SAM" id="Phobius"/>
    </source>
</evidence>
<keyword evidence="6 7" id="KW-0472">Membrane</keyword>
<evidence type="ECO:0000256" key="1">
    <source>
        <dbReference type="ARBA" id="ARBA00004651"/>
    </source>
</evidence>
<feature type="domain" description="Na+/H+ antiporter MnhB subunit-related protein" evidence="8">
    <location>
        <begin position="98"/>
        <end position="215"/>
    </location>
</feature>
<accession>A0A4R1BN49</accession>
<comment type="caution">
    <text evidence="9">The sequence shown here is derived from an EMBL/GenBank/DDBJ whole genome shotgun (WGS) entry which is preliminary data.</text>
</comment>
<name>A0A4R1BN49_9PROT</name>
<evidence type="ECO:0000256" key="2">
    <source>
        <dbReference type="ARBA" id="ARBA00009425"/>
    </source>
</evidence>
<feature type="transmembrane region" description="Helical" evidence="7">
    <location>
        <begin position="158"/>
        <end position="182"/>
    </location>
</feature>
<proteinExistence type="inferred from homology"/>
<keyword evidence="4 7" id="KW-0812">Transmembrane</keyword>
<reference evidence="9 10" key="1">
    <citation type="submission" date="2019-03" db="EMBL/GenBank/DDBJ databases">
        <title>Genome sequence of Thiobacillaceae bacterium LSR1, a sulfur-oxidizing bacterium isolated from freshwater sediment.</title>
        <authorList>
            <person name="Li S."/>
        </authorList>
    </citation>
    <scope>NUCLEOTIDE SEQUENCE [LARGE SCALE GENOMIC DNA]</scope>
    <source>
        <strain evidence="9 10">LSR1</strain>
    </source>
</reference>
<dbReference type="Pfam" id="PF04039">
    <property type="entry name" value="MnhB"/>
    <property type="match status" value="1"/>
</dbReference>
<dbReference type="GO" id="GO:0005886">
    <property type="term" value="C:plasma membrane"/>
    <property type="evidence" value="ECO:0007669"/>
    <property type="project" value="UniProtKB-SubCell"/>
</dbReference>
<feature type="transmembrane region" description="Helical" evidence="7">
    <location>
        <begin position="202"/>
        <end position="223"/>
    </location>
</feature>
<dbReference type="PANTHER" id="PTHR33932:SF4">
    <property type="entry name" value="NA(+)_H(+) ANTIPORTER SUBUNIT B"/>
    <property type="match status" value="1"/>
</dbReference>